<protein>
    <recommendedName>
        <fullName evidence="4">DUF192 domain-containing protein</fullName>
    </recommendedName>
</protein>
<dbReference type="Proteomes" id="UP000034366">
    <property type="component" value="Unassembled WGS sequence"/>
</dbReference>
<dbReference type="AlphaFoldDB" id="A0A0G0I7V4"/>
<sequence>MLHSKKKGSPLTLNHLLFLLFIVLFFGIITVYNYSKINRRSGQFNSQISTPTSQNDQDKLVEIQIGDRTVTAELANTDSLRQKGLSFRENLEADSGMLFIFEKPQTPFFWMKDMNFPLDIIWINENTIIDIDENVPFPEKNTPLNQLPKYTPKEQINYVLEINAGYTDKYGIEAGDVVIINF</sequence>
<dbReference type="Gene3D" id="2.60.120.1140">
    <property type="entry name" value="Protein of unknown function DUF192"/>
    <property type="match status" value="1"/>
</dbReference>
<dbReference type="PANTHER" id="PTHR37953">
    <property type="entry name" value="UPF0127 PROTEIN MJ1496"/>
    <property type="match status" value="1"/>
</dbReference>
<dbReference type="InterPro" id="IPR038695">
    <property type="entry name" value="Saro_0823-like_sf"/>
</dbReference>
<keyword evidence="1" id="KW-0812">Transmembrane</keyword>
<dbReference type="Pfam" id="PF02643">
    <property type="entry name" value="DUF192"/>
    <property type="match status" value="1"/>
</dbReference>
<evidence type="ECO:0008006" key="4">
    <source>
        <dbReference type="Google" id="ProtNLM"/>
    </source>
</evidence>
<dbReference type="PANTHER" id="PTHR37953:SF1">
    <property type="entry name" value="UPF0127 PROTEIN MJ1496"/>
    <property type="match status" value="1"/>
</dbReference>
<dbReference type="InterPro" id="IPR003795">
    <property type="entry name" value="DUF192"/>
</dbReference>
<name>A0A0G0I7V4_9BACT</name>
<proteinExistence type="predicted"/>
<keyword evidence="1" id="KW-1133">Transmembrane helix</keyword>
<keyword evidence="1" id="KW-0472">Membrane</keyword>
<evidence type="ECO:0000313" key="3">
    <source>
        <dbReference type="Proteomes" id="UP000034366"/>
    </source>
</evidence>
<gene>
    <name evidence="2" type="ORF">US67_C0003G0003</name>
</gene>
<feature type="transmembrane region" description="Helical" evidence="1">
    <location>
        <begin position="12"/>
        <end position="34"/>
    </location>
</feature>
<accession>A0A0G0I7V4</accession>
<organism evidence="2 3">
    <name type="scientific">Candidatus Woesebacteria bacterium GW2011_GWD1_38_10</name>
    <dbReference type="NCBI Taxonomy" id="1618592"/>
    <lineage>
        <taxon>Bacteria</taxon>
        <taxon>Candidatus Woeseibacteriota</taxon>
    </lineage>
</organism>
<evidence type="ECO:0000313" key="2">
    <source>
        <dbReference type="EMBL" id="KKQ50587.1"/>
    </source>
</evidence>
<dbReference type="EMBL" id="LBTW01000003">
    <property type="protein sequence ID" value="KKQ50587.1"/>
    <property type="molecule type" value="Genomic_DNA"/>
</dbReference>
<reference evidence="2 3" key="1">
    <citation type="journal article" date="2015" name="Nature">
        <title>rRNA introns, odd ribosomes, and small enigmatic genomes across a large radiation of phyla.</title>
        <authorList>
            <person name="Brown C.T."/>
            <person name="Hug L.A."/>
            <person name="Thomas B.C."/>
            <person name="Sharon I."/>
            <person name="Castelle C.J."/>
            <person name="Singh A."/>
            <person name="Wilkins M.J."/>
            <person name="Williams K.H."/>
            <person name="Banfield J.F."/>
        </authorList>
    </citation>
    <scope>NUCLEOTIDE SEQUENCE [LARGE SCALE GENOMIC DNA]</scope>
</reference>
<comment type="caution">
    <text evidence="2">The sequence shown here is derived from an EMBL/GenBank/DDBJ whole genome shotgun (WGS) entry which is preliminary data.</text>
</comment>
<evidence type="ECO:0000256" key="1">
    <source>
        <dbReference type="SAM" id="Phobius"/>
    </source>
</evidence>